<dbReference type="AlphaFoldDB" id="A0A0R0LG73"/>
<dbReference type="InParanoid" id="A0A0R0LG73"/>
<reference evidence="1" key="3">
    <citation type="submission" date="2018-07" db="EMBL/GenBank/DDBJ databases">
        <title>WGS assembly of Glycine max.</title>
        <authorList>
            <person name="Schmutz J."/>
            <person name="Cannon S."/>
            <person name="Schlueter J."/>
            <person name="Ma J."/>
            <person name="Mitros T."/>
            <person name="Nelson W."/>
            <person name="Hyten D."/>
            <person name="Song Q."/>
            <person name="Thelen J."/>
            <person name="Cheng J."/>
            <person name="Xu D."/>
            <person name="Hellsten U."/>
            <person name="May G."/>
            <person name="Yu Y."/>
            <person name="Sakurai T."/>
            <person name="Umezawa T."/>
            <person name="Bhattacharyya M."/>
            <person name="Sandhu D."/>
            <person name="Valliyodan B."/>
            <person name="Lindquist E."/>
            <person name="Peto M."/>
            <person name="Grant D."/>
            <person name="Shu S."/>
            <person name="Goodstein D."/>
            <person name="Barry K."/>
            <person name="Futrell-Griggs M."/>
            <person name="Abernathy B."/>
            <person name="Du J."/>
            <person name="Tian Z."/>
            <person name="Zhu L."/>
            <person name="Gill N."/>
            <person name="Joshi T."/>
            <person name="Libault M."/>
            <person name="Sethuraman A."/>
            <person name="Zhang X."/>
            <person name="Shinozaki K."/>
            <person name="Nguyen H."/>
            <person name="Wing R."/>
            <person name="Cregan P."/>
            <person name="Specht J."/>
            <person name="Grimwood J."/>
            <person name="Rokhsar D."/>
            <person name="Stacey G."/>
            <person name="Shoemaker R."/>
            <person name="Jackson S."/>
        </authorList>
    </citation>
    <scope>NUCLEOTIDE SEQUENCE</scope>
    <source>
        <tissue evidence="1">Callus</tissue>
    </source>
</reference>
<reference evidence="1 2" key="1">
    <citation type="journal article" date="2010" name="Nature">
        <title>Genome sequence of the palaeopolyploid soybean.</title>
        <authorList>
            <person name="Schmutz J."/>
            <person name="Cannon S.B."/>
            <person name="Schlueter J."/>
            <person name="Ma J."/>
            <person name="Mitros T."/>
            <person name="Nelson W."/>
            <person name="Hyten D.L."/>
            <person name="Song Q."/>
            <person name="Thelen J.J."/>
            <person name="Cheng J."/>
            <person name="Xu D."/>
            <person name="Hellsten U."/>
            <person name="May G.D."/>
            <person name="Yu Y."/>
            <person name="Sakurai T."/>
            <person name="Umezawa T."/>
            <person name="Bhattacharyya M.K."/>
            <person name="Sandhu D."/>
            <person name="Valliyodan B."/>
            <person name="Lindquist E."/>
            <person name="Peto M."/>
            <person name="Grant D."/>
            <person name="Shu S."/>
            <person name="Goodstein D."/>
            <person name="Barry K."/>
            <person name="Futrell-Griggs M."/>
            <person name="Abernathy B."/>
            <person name="Du J."/>
            <person name="Tian Z."/>
            <person name="Zhu L."/>
            <person name="Gill N."/>
            <person name="Joshi T."/>
            <person name="Libault M."/>
            <person name="Sethuraman A."/>
            <person name="Zhang X.-C."/>
            <person name="Shinozaki K."/>
            <person name="Nguyen H.T."/>
            <person name="Wing R.A."/>
            <person name="Cregan P."/>
            <person name="Specht J."/>
            <person name="Grimwood J."/>
            <person name="Rokhsar D."/>
            <person name="Stacey G."/>
            <person name="Shoemaker R.C."/>
            <person name="Jackson S.A."/>
        </authorList>
    </citation>
    <scope>NUCLEOTIDE SEQUENCE [LARGE SCALE GENOMIC DNA]</scope>
    <source>
        <strain evidence="2">cv. Williams 82</strain>
        <tissue evidence="1">Callus</tissue>
    </source>
</reference>
<dbReference type="EMBL" id="CM000834">
    <property type="protein sequence ID" value="KRH77852.1"/>
    <property type="molecule type" value="Genomic_DNA"/>
</dbReference>
<gene>
    <name evidence="1" type="ORF">GLYMA_01G237700</name>
</gene>
<dbReference type="Gramene" id="KRH77852">
    <property type="protein sequence ID" value="KRH77852"/>
    <property type="gene ID" value="GLYMA_01G237700"/>
</dbReference>
<evidence type="ECO:0000313" key="2">
    <source>
        <dbReference type="EnsemblPlants" id="KRH77852"/>
    </source>
</evidence>
<organism evidence="1">
    <name type="scientific">Glycine max</name>
    <name type="common">Soybean</name>
    <name type="synonym">Glycine hispida</name>
    <dbReference type="NCBI Taxonomy" id="3847"/>
    <lineage>
        <taxon>Eukaryota</taxon>
        <taxon>Viridiplantae</taxon>
        <taxon>Streptophyta</taxon>
        <taxon>Embryophyta</taxon>
        <taxon>Tracheophyta</taxon>
        <taxon>Spermatophyta</taxon>
        <taxon>Magnoliopsida</taxon>
        <taxon>eudicotyledons</taxon>
        <taxon>Gunneridae</taxon>
        <taxon>Pentapetalae</taxon>
        <taxon>rosids</taxon>
        <taxon>fabids</taxon>
        <taxon>Fabales</taxon>
        <taxon>Fabaceae</taxon>
        <taxon>Papilionoideae</taxon>
        <taxon>50 kb inversion clade</taxon>
        <taxon>NPAAA clade</taxon>
        <taxon>indigoferoid/millettioid clade</taxon>
        <taxon>Phaseoleae</taxon>
        <taxon>Glycine</taxon>
        <taxon>Glycine subgen. Soja</taxon>
    </lineage>
</organism>
<dbReference type="Proteomes" id="UP000008827">
    <property type="component" value="Chromosome 1"/>
</dbReference>
<reference evidence="2" key="2">
    <citation type="submission" date="2018-02" db="UniProtKB">
        <authorList>
            <consortium name="EnsemblPlants"/>
        </authorList>
    </citation>
    <scope>IDENTIFICATION</scope>
    <source>
        <strain evidence="2">Williams 82</strain>
    </source>
</reference>
<evidence type="ECO:0000313" key="1">
    <source>
        <dbReference type="EMBL" id="KRH77852.1"/>
    </source>
</evidence>
<accession>A0A0R0LG73</accession>
<evidence type="ECO:0000313" key="3">
    <source>
        <dbReference type="Proteomes" id="UP000008827"/>
    </source>
</evidence>
<sequence>MGINIQSGNPIRPFCLEHEETSSHLLLHYNFADYNWVGVQTVLPEDPKSFYAAYFGGYHYHRTSDRAWKVVRIAIVWALWNHKNEIILEIRGLTKKMCLSCLR</sequence>
<keyword evidence="3" id="KW-1185">Reference proteome</keyword>
<name>A0A0R0LG73_SOYBN</name>
<proteinExistence type="predicted"/>
<dbReference type="EnsemblPlants" id="KRH77852">
    <property type="protein sequence ID" value="KRH77852"/>
    <property type="gene ID" value="GLYMA_01G237700"/>
</dbReference>
<protein>
    <submittedName>
        <fullName evidence="1 2">Uncharacterized protein</fullName>
    </submittedName>
</protein>